<proteinExistence type="predicted"/>
<keyword evidence="2" id="KW-1185">Reference proteome</keyword>
<gene>
    <name evidence="1" type="ORF">Glove_365g21</name>
</gene>
<organism evidence="1 2">
    <name type="scientific">Diversispora epigaea</name>
    <dbReference type="NCBI Taxonomy" id="1348612"/>
    <lineage>
        <taxon>Eukaryota</taxon>
        <taxon>Fungi</taxon>
        <taxon>Fungi incertae sedis</taxon>
        <taxon>Mucoromycota</taxon>
        <taxon>Glomeromycotina</taxon>
        <taxon>Glomeromycetes</taxon>
        <taxon>Diversisporales</taxon>
        <taxon>Diversisporaceae</taxon>
        <taxon>Diversispora</taxon>
    </lineage>
</organism>
<reference evidence="1 2" key="1">
    <citation type="submission" date="2018-08" db="EMBL/GenBank/DDBJ databases">
        <title>Genome and evolution of the arbuscular mycorrhizal fungus Diversispora epigaea (formerly Glomus versiforme) and its bacterial endosymbionts.</title>
        <authorList>
            <person name="Sun X."/>
            <person name="Fei Z."/>
            <person name="Harrison M."/>
        </authorList>
    </citation>
    <scope>NUCLEOTIDE SEQUENCE [LARGE SCALE GENOMIC DNA]</scope>
    <source>
        <strain evidence="1 2">IT104</strain>
    </source>
</reference>
<dbReference type="EMBL" id="PQFF01000331">
    <property type="protein sequence ID" value="RHZ59145.1"/>
    <property type="molecule type" value="Genomic_DNA"/>
</dbReference>
<protein>
    <submittedName>
        <fullName evidence="1">Uncharacterized protein</fullName>
    </submittedName>
</protein>
<comment type="caution">
    <text evidence="1">The sequence shown here is derived from an EMBL/GenBank/DDBJ whole genome shotgun (WGS) entry which is preliminary data.</text>
</comment>
<dbReference type="AlphaFoldDB" id="A0A397H7S7"/>
<evidence type="ECO:0000313" key="1">
    <source>
        <dbReference type="EMBL" id="RHZ59145.1"/>
    </source>
</evidence>
<dbReference type="OrthoDB" id="2348121at2759"/>
<evidence type="ECO:0000313" key="2">
    <source>
        <dbReference type="Proteomes" id="UP000266861"/>
    </source>
</evidence>
<dbReference type="Proteomes" id="UP000266861">
    <property type="component" value="Unassembled WGS sequence"/>
</dbReference>
<name>A0A397H7S7_9GLOM</name>
<sequence length="220" mass="24614">MVNRFNTCDWNIDKKSKDLKWVAINNPSGLQPIVGKKKKTLNESEFIIAHYVCEEVPGGVFKSPLKKCGGCSIGDINLSRTYKHSEICLIQIGVAQSVDVNIVKSQVSLRSSPDKSNKLRLRSEREAIAHGLKNIQDNLQKKINNKSTSYILPSVYIEANRLNRIKMEPKYESFWSEPETQGNLDAIRSSLIDSLRINIYTDGSLSEESNQPGLVVMGCG</sequence>
<accession>A0A397H7S7</accession>